<sequence>MPESDCCTESMNNTWPSALSLPVVKRILVPLMYQVYMMLAPTFPVASQYHSKSEPTSRTWSSKGTVNVGSISI</sequence>
<evidence type="ECO:0000313" key="3">
    <source>
        <dbReference type="Proteomes" id="UP000276133"/>
    </source>
</evidence>
<evidence type="ECO:0000256" key="1">
    <source>
        <dbReference type="SAM" id="MobiDB-lite"/>
    </source>
</evidence>
<proteinExistence type="predicted"/>
<evidence type="ECO:0000313" key="2">
    <source>
        <dbReference type="EMBL" id="RNA42174.1"/>
    </source>
</evidence>
<organism evidence="2 3">
    <name type="scientific">Brachionus plicatilis</name>
    <name type="common">Marine rotifer</name>
    <name type="synonym">Brachionus muelleri</name>
    <dbReference type="NCBI Taxonomy" id="10195"/>
    <lineage>
        <taxon>Eukaryota</taxon>
        <taxon>Metazoa</taxon>
        <taxon>Spiralia</taxon>
        <taxon>Gnathifera</taxon>
        <taxon>Rotifera</taxon>
        <taxon>Eurotatoria</taxon>
        <taxon>Monogononta</taxon>
        <taxon>Pseudotrocha</taxon>
        <taxon>Ploima</taxon>
        <taxon>Brachionidae</taxon>
        <taxon>Brachionus</taxon>
    </lineage>
</organism>
<feature type="region of interest" description="Disordered" evidence="1">
    <location>
        <begin position="52"/>
        <end position="73"/>
    </location>
</feature>
<protein>
    <submittedName>
        <fullName evidence="2">Uncharacterized protein</fullName>
    </submittedName>
</protein>
<comment type="caution">
    <text evidence="2">The sequence shown here is derived from an EMBL/GenBank/DDBJ whole genome shotgun (WGS) entry which is preliminary data.</text>
</comment>
<dbReference type="AlphaFoldDB" id="A0A3M7T2B5"/>
<name>A0A3M7T2B5_BRAPC</name>
<keyword evidence="3" id="KW-1185">Reference proteome</keyword>
<dbReference type="Proteomes" id="UP000276133">
    <property type="component" value="Unassembled WGS sequence"/>
</dbReference>
<gene>
    <name evidence="2" type="ORF">BpHYR1_044677</name>
</gene>
<accession>A0A3M7T2B5</accession>
<reference evidence="2 3" key="1">
    <citation type="journal article" date="2018" name="Sci. Rep.">
        <title>Genomic signatures of local adaptation to the degree of environmental predictability in rotifers.</title>
        <authorList>
            <person name="Franch-Gras L."/>
            <person name="Hahn C."/>
            <person name="Garcia-Roger E.M."/>
            <person name="Carmona M.J."/>
            <person name="Serra M."/>
            <person name="Gomez A."/>
        </authorList>
    </citation>
    <scope>NUCLEOTIDE SEQUENCE [LARGE SCALE GENOMIC DNA]</scope>
    <source>
        <strain evidence="2">HYR1</strain>
    </source>
</reference>
<dbReference type="EMBL" id="REGN01000408">
    <property type="protein sequence ID" value="RNA42174.1"/>
    <property type="molecule type" value="Genomic_DNA"/>
</dbReference>